<name>A0A9D4H6K2_DREPO</name>
<gene>
    <name evidence="1" type="ORF">DPMN_129823</name>
</gene>
<organism evidence="1 2">
    <name type="scientific">Dreissena polymorpha</name>
    <name type="common">Zebra mussel</name>
    <name type="synonym">Mytilus polymorpha</name>
    <dbReference type="NCBI Taxonomy" id="45954"/>
    <lineage>
        <taxon>Eukaryota</taxon>
        <taxon>Metazoa</taxon>
        <taxon>Spiralia</taxon>
        <taxon>Lophotrochozoa</taxon>
        <taxon>Mollusca</taxon>
        <taxon>Bivalvia</taxon>
        <taxon>Autobranchia</taxon>
        <taxon>Heteroconchia</taxon>
        <taxon>Euheterodonta</taxon>
        <taxon>Imparidentia</taxon>
        <taxon>Neoheterodontei</taxon>
        <taxon>Myida</taxon>
        <taxon>Dreissenoidea</taxon>
        <taxon>Dreissenidae</taxon>
        <taxon>Dreissena</taxon>
    </lineage>
</organism>
<dbReference type="AlphaFoldDB" id="A0A9D4H6K2"/>
<protein>
    <submittedName>
        <fullName evidence="1">Uncharacterized protein</fullName>
    </submittedName>
</protein>
<reference evidence="1" key="1">
    <citation type="journal article" date="2019" name="bioRxiv">
        <title>The Genome of the Zebra Mussel, Dreissena polymorpha: A Resource for Invasive Species Research.</title>
        <authorList>
            <person name="McCartney M.A."/>
            <person name="Auch B."/>
            <person name="Kono T."/>
            <person name="Mallez S."/>
            <person name="Zhang Y."/>
            <person name="Obille A."/>
            <person name="Becker A."/>
            <person name="Abrahante J.E."/>
            <person name="Garbe J."/>
            <person name="Badalamenti J.P."/>
            <person name="Herman A."/>
            <person name="Mangelson H."/>
            <person name="Liachko I."/>
            <person name="Sullivan S."/>
            <person name="Sone E.D."/>
            <person name="Koren S."/>
            <person name="Silverstein K.A.T."/>
            <person name="Beckman K.B."/>
            <person name="Gohl D.M."/>
        </authorList>
    </citation>
    <scope>NUCLEOTIDE SEQUENCE</scope>
    <source>
        <strain evidence="1">Duluth1</strain>
        <tissue evidence="1">Whole animal</tissue>
    </source>
</reference>
<comment type="caution">
    <text evidence="1">The sequence shown here is derived from an EMBL/GenBank/DDBJ whole genome shotgun (WGS) entry which is preliminary data.</text>
</comment>
<sequence length="69" mass="8037">MSSSIDLKPRFLMMHMTPESRSPSKVGISQARLQKTVGKWQFSICWCRNITRSWQTRHSMPRSFLHASA</sequence>
<dbReference type="Proteomes" id="UP000828390">
    <property type="component" value="Unassembled WGS sequence"/>
</dbReference>
<evidence type="ECO:0000313" key="2">
    <source>
        <dbReference type="Proteomes" id="UP000828390"/>
    </source>
</evidence>
<proteinExistence type="predicted"/>
<keyword evidence="2" id="KW-1185">Reference proteome</keyword>
<reference evidence="1" key="2">
    <citation type="submission" date="2020-11" db="EMBL/GenBank/DDBJ databases">
        <authorList>
            <person name="McCartney M.A."/>
            <person name="Auch B."/>
            <person name="Kono T."/>
            <person name="Mallez S."/>
            <person name="Becker A."/>
            <person name="Gohl D.M."/>
            <person name="Silverstein K.A.T."/>
            <person name="Koren S."/>
            <person name="Bechman K.B."/>
            <person name="Herman A."/>
            <person name="Abrahante J.E."/>
            <person name="Garbe J."/>
        </authorList>
    </citation>
    <scope>NUCLEOTIDE SEQUENCE</scope>
    <source>
        <strain evidence="1">Duluth1</strain>
        <tissue evidence="1">Whole animal</tissue>
    </source>
</reference>
<dbReference type="EMBL" id="JAIWYP010000005">
    <property type="protein sequence ID" value="KAH3827879.1"/>
    <property type="molecule type" value="Genomic_DNA"/>
</dbReference>
<accession>A0A9D4H6K2</accession>
<evidence type="ECO:0000313" key="1">
    <source>
        <dbReference type="EMBL" id="KAH3827879.1"/>
    </source>
</evidence>